<dbReference type="CDD" id="cd04301">
    <property type="entry name" value="NAT_SF"/>
    <property type="match status" value="1"/>
</dbReference>
<keyword evidence="3" id="KW-1185">Reference proteome</keyword>
<dbReference type="Pfam" id="PF00583">
    <property type="entry name" value="Acetyltransf_1"/>
    <property type="match status" value="1"/>
</dbReference>
<dbReference type="Proteomes" id="UP000198806">
    <property type="component" value="Unassembled WGS sequence"/>
</dbReference>
<dbReference type="SUPFAM" id="SSF55729">
    <property type="entry name" value="Acyl-CoA N-acyltransferases (Nat)"/>
    <property type="match status" value="1"/>
</dbReference>
<sequence>MENIVVTRMEENMIGECVDLFISTFSREPWNDVYESREQVREFFKNHFANNYFLGYVISINGKIKGLCIGMKKPWIKGLEYYIDEFCIDYSLQGKGIGSKFIKEIEIAIRKEGLNGIILNTEKEFPAFQFYKKNGFKDFGDLVIMGK</sequence>
<evidence type="ECO:0000313" key="2">
    <source>
        <dbReference type="EMBL" id="SFO22965.1"/>
    </source>
</evidence>
<name>A0A1I5FGU2_9FIRM</name>
<dbReference type="STRING" id="1527.SAMN04489757_11414"/>
<dbReference type="RefSeq" id="WP_091686413.1">
    <property type="nucleotide sequence ID" value="NZ_BAABFM010000048.1"/>
</dbReference>
<reference evidence="2 3" key="1">
    <citation type="submission" date="2016-10" db="EMBL/GenBank/DDBJ databases">
        <authorList>
            <person name="de Groot N.N."/>
        </authorList>
    </citation>
    <scope>NUCLEOTIDE SEQUENCE [LARGE SCALE GENOMIC DNA]</scope>
    <source>
        <strain evidence="2 3">DSM 1283</strain>
    </source>
</reference>
<evidence type="ECO:0000313" key="3">
    <source>
        <dbReference type="Proteomes" id="UP000198806"/>
    </source>
</evidence>
<dbReference type="AlphaFoldDB" id="A0A1I5FGU2"/>
<dbReference type="Gene3D" id="3.40.630.30">
    <property type="match status" value="1"/>
</dbReference>
<accession>A0A1I5FGU2</accession>
<dbReference type="GO" id="GO:0016747">
    <property type="term" value="F:acyltransferase activity, transferring groups other than amino-acyl groups"/>
    <property type="evidence" value="ECO:0007669"/>
    <property type="project" value="InterPro"/>
</dbReference>
<keyword evidence="2" id="KW-0808">Transferase</keyword>
<feature type="domain" description="N-acetyltransferase" evidence="1">
    <location>
        <begin position="4"/>
        <end position="147"/>
    </location>
</feature>
<organism evidence="2 3">
    <name type="scientific">Anaerocolumna aminovalerica</name>
    <dbReference type="NCBI Taxonomy" id="1527"/>
    <lineage>
        <taxon>Bacteria</taxon>
        <taxon>Bacillati</taxon>
        <taxon>Bacillota</taxon>
        <taxon>Clostridia</taxon>
        <taxon>Lachnospirales</taxon>
        <taxon>Lachnospiraceae</taxon>
        <taxon>Anaerocolumna</taxon>
    </lineage>
</organism>
<dbReference type="InterPro" id="IPR016181">
    <property type="entry name" value="Acyl_CoA_acyltransferase"/>
</dbReference>
<protein>
    <submittedName>
        <fullName evidence="2">Acetyltransferase (GNAT) domain-containing protein</fullName>
    </submittedName>
</protein>
<dbReference type="InterPro" id="IPR000182">
    <property type="entry name" value="GNAT_dom"/>
</dbReference>
<evidence type="ECO:0000259" key="1">
    <source>
        <dbReference type="PROSITE" id="PS51186"/>
    </source>
</evidence>
<dbReference type="OrthoDB" id="9790865at2"/>
<proteinExistence type="predicted"/>
<dbReference type="EMBL" id="FOWD01000014">
    <property type="protein sequence ID" value="SFO22965.1"/>
    <property type="molecule type" value="Genomic_DNA"/>
</dbReference>
<dbReference type="PROSITE" id="PS51186">
    <property type="entry name" value="GNAT"/>
    <property type="match status" value="1"/>
</dbReference>
<gene>
    <name evidence="2" type="ORF">SAMN04489757_11414</name>
</gene>